<dbReference type="PANTHER" id="PTHR43244:SF1">
    <property type="entry name" value="5,10-METHYLENETETRAHYDROMETHANOPTERIN REDUCTASE"/>
    <property type="match status" value="1"/>
</dbReference>
<protein>
    <submittedName>
        <fullName evidence="3">F420-dependent hydroxymycolic acid dehydrogenase</fullName>
    </submittedName>
</protein>
<dbReference type="InterPro" id="IPR031017">
    <property type="entry name" value="F420_FGD2"/>
</dbReference>
<sequence length="356" mass="37935">MGRDAGISRRRFGALSTAALTGALGAGCAGGSGGRPAGVGFVLSHEQFRTPELVSFAERAEQAGFGPVWASDHLQPWQDDQGHSMFPWITLALAARSTRRVVIGSGVTCPTYRHHPVDVAQAFASLELLAPGRTFLGVGTGEALNEQAGTGSYGPYQERHDRLVEAIALIRQLWTGQRISFQGRFYRTDQLRLYDVPQHPPPIHVAAGGPRSARLAGRYGDGWITESGASLDPGLRGAFETGAREAGRDPATMPRFAEIFAVVGDQAAVERGARLWRFLGAPTDQPNPVAIQQAAQRAPLSAVTAGWLTGTDPAVHVAGLRRYLDAGVTPFVHFAQDGPPAAIDFYGSRVLPALAR</sequence>
<dbReference type="RefSeq" id="WP_345600191.1">
    <property type="nucleotide sequence ID" value="NZ_BAABLT010000005.1"/>
</dbReference>
<reference evidence="4" key="1">
    <citation type="journal article" date="2019" name="Int. J. Syst. Evol. Microbiol.">
        <title>The Global Catalogue of Microorganisms (GCM) 10K type strain sequencing project: providing services to taxonomists for standard genome sequencing and annotation.</title>
        <authorList>
            <consortium name="The Broad Institute Genomics Platform"/>
            <consortium name="The Broad Institute Genome Sequencing Center for Infectious Disease"/>
            <person name="Wu L."/>
            <person name="Ma J."/>
        </authorList>
    </citation>
    <scope>NUCLEOTIDE SEQUENCE [LARGE SCALE GENOMIC DNA]</scope>
    <source>
        <strain evidence="4">CCUG 56401</strain>
    </source>
</reference>
<comment type="caution">
    <text evidence="3">The sequence shown here is derived from an EMBL/GenBank/DDBJ whole genome shotgun (WGS) entry which is preliminary data.</text>
</comment>
<dbReference type="SUPFAM" id="SSF51679">
    <property type="entry name" value="Bacterial luciferase-like"/>
    <property type="match status" value="1"/>
</dbReference>
<dbReference type="Pfam" id="PF00296">
    <property type="entry name" value="Bac_luciferase"/>
    <property type="match status" value="1"/>
</dbReference>
<dbReference type="Proteomes" id="UP001597018">
    <property type="component" value="Unassembled WGS sequence"/>
</dbReference>
<dbReference type="InterPro" id="IPR006311">
    <property type="entry name" value="TAT_signal"/>
</dbReference>
<dbReference type="InterPro" id="IPR011251">
    <property type="entry name" value="Luciferase-like_dom"/>
</dbReference>
<dbReference type="InterPro" id="IPR050564">
    <property type="entry name" value="F420-G6PD/mer"/>
</dbReference>
<keyword evidence="1" id="KW-0560">Oxidoreductase</keyword>
<keyword evidence="4" id="KW-1185">Reference proteome</keyword>
<dbReference type="NCBIfam" id="TIGR04465">
    <property type="entry name" value="ArgArg_F420"/>
    <property type="match status" value="1"/>
</dbReference>
<gene>
    <name evidence="3" type="ORF">ACFQ16_12670</name>
</gene>
<dbReference type="InterPro" id="IPR019945">
    <property type="entry name" value="F420_G6P_DH-rel"/>
</dbReference>
<dbReference type="NCBIfam" id="TIGR03557">
    <property type="entry name" value="F420_G6P_family"/>
    <property type="match status" value="1"/>
</dbReference>
<proteinExistence type="predicted"/>
<evidence type="ECO:0000313" key="3">
    <source>
        <dbReference type="EMBL" id="MFD0920599.1"/>
    </source>
</evidence>
<evidence type="ECO:0000259" key="2">
    <source>
        <dbReference type="Pfam" id="PF00296"/>
    </source>
</evidence>
<dbReference type="Gene3D" id="3.20.20.30">
    <property type="entry name" value="Luciferase-like domain"/>
    <property type="match status" value="1"/>
</dbReference>
<accession>A0ABW3FS82</accession>
<dbReference type="InterPro" id="IPR036661">
    <property type="entry name" value="Luciferase-like_sf"/>
</dbReference>
<dbReference type="PROSITE" id="PS51318">
    <property type="entry name" value="TAT"/>
    <property type="match status" value="1"/>
</dbReference>
<dbReference type="PANTHER" id="PTHR43244">
    <property type="match status" value="1"/>
</dbReference>
<name>A0ABW3FS82_9PSEU</name>
<evidence type="ECO:0000313" key="4">
    <source>
        <dbReference type="Proteomes" id="UP001597018"/>
    </source>
</evidence>
<dbReference type="CDD" id="cd01097">
    <property type="entry name" value="Tetrahydromethanopterin_reductase"/>
    <property type="match status" value="1"/>
</dbReference>
<organism evidence="3 4">
    <name type="scientific">Saccharopolyspora rosea</name>
    <dbReference type="NCBI Taxonomy" id="524884"/>
    <lineage>
        <taxon>Bacteria</taxon>
        <taxon>Bacillati</taxon>
        <taxon>Actinomycetota</taxon>
        <taxon>Actinomycetes</taxon>
        <taxon>Pseudonocardiales</taxon>
        <taxon>Pseudonocardiaceae</taxon>
        <taxon>Saccharopolyspora</taxon>
    </lineage>
</organism>
<dbReference type="EMBL" id="JBHTIW010000007">
    <property type="protein sequence ID" value="MFD0920599.1"/>
    <property type="molecule type" value="Genomic_DNA"/>
</dbReference>
<dbReference type="PROSITE" id="PS51257">
    <property type="entry name" value="PROKAR_LIPOPROTEIN"/>
    <property type="match status" value="1"/>
</dbReference>
<feature type="domain" description="Luciferase-like" evidence="2">
    <location>
        <begin position="45"/>
        <end position="329"/>
    </location>
</feature>
<evidence type="ECO:0000256" key="1">
    <source>
        <dbReference type="ARBA" id="ARBA00023002"/>
    </source>
</evidence>